<gene>
    <name evidence="2" type="ORF">B0H16DRAFT_1484811</name>
</gene>
<proteinExistence type="predicted"/>
<evidence type="ECO:0000256" key="1">
    <source>
        <dbReference type="SAM" id="MobiDB-lite"/>
    </source>
</evidence>
<protein>
    <submittedName>
        <fullName evidence="2">Uncharacterized protein</fullName>
    </submittedName>
</protein>
<name>A0AAD7GJ14_9AGAR</name>
<keyword evidence="3" id="KW-1185">Reference proteome</keyword>
<sequence length="220" mass="23830">MPPKPKRTEEEILERKAQAAFEYRRRNREVVNKKARILSGHSTTPLAMQYRLPTPPEHPAWYSPIPDPPPTPTPAGCNNRRTGLPLAEPQRIAPPAPWPAAAPTPRPAASPAPQPAAPPTRRPAAPPALPIAFTYTSAVRAVRYRPRSPVGYCPRSPVGYTNPLARSRAVTPPPKTPTTHKKTVSPMMPRSLSDIAGSDSEGGDSDDGRGWDGDVEDADL</sequence>
<reference evidence="2" key="1">
    <citation type="submission" date="2023-03" db="EMBL/GenBank/DDBJ databases">
        <title>Massive genome expansion in bonnet fungi (Mycena s.s.) driven by repeated elements and novel gene families across ecological guilds.</title>
        <authorList>
            <consortium name="Lawrence Berkeley National Laboratory"/>
            <person name="Harder C.B."/>
            <person name="Miyauchi S."/>
            <person name="Viragh M."/>
            <person name="Kuo A."/>
            <person name="Thoen E."/>
            <person name="Andreopoulos B."/>
            <person name="Lu D."/>
            <person name="Skrede I."/>
            <person name="Drula E."/>
            <person name="Henrissat B."/>
            <person name="Morin E."/>
            <person name="Kohler A."/>
            <person name="Barry K."/>
            <person name="LaButti K."/>
            <person name="Morin E."/>
            <person name="Salamov A."/>
            <person name="Lipzen A."/>
            <person name="Mereny Z."/>
            <person name="Hegedus B."/>
            <person name="Baldrian P."/>
            <person name="Stursova M."/>
            <person name="Weitz H."/>
            <person name="Taylor A."/>
            <person name="Grigoriev I.V."/>
            <person name="Nagy L.G."/>
            <person name="Martin F."/>
            <person name="Kauserud H."/>
        </authorList>
    </citation>
    <scope>NUCLEOTIDE SEQUENCE</scope>
    <source>
        <strain evidence="2">CBHHK182m</strain>
    </source>
</reference>
<organism evidence="2 3">
    <name type="scientific">Mycena metata</name>
    <dbReference type="NCBI Taxonomy" id="1033252"/>
    <lineage>
        <taxon>Eukaryota</taxon>
        <taxon>Fungi</taxon>
        <taxon>Dikarya</taxon>
        <taxon>Basidiomycota</taxon>
        <taxon>Agaricomycotina</taxon>
        <taxon>Agaricomycetes</taxon>
        <taxon>Agaricomycetidae</taxon>
        <taxon>Agaricales</taxon>
        <taxon>Marasmiineae</taxon>
        <taxon>Mycenaceae</taxon>
        <taxon>Mycena</taxon>
    </lineage>
</organism>
<dbReference type="Proteomes" id="UP001215598">
    <property type="component" value="Unassembled WGS sequence"/>
</dbReference>
<feature type="compositionally biased region" description="Pro residues" evidence="1">
    <location>
        <begin position="92"/>
        <end position="128"/>
    </location>
</feature>
<evidence type="ECO:0000313" key="2">
    <source>
        <dbReference type="EMBL" id="KAJ7697297.1"/>
    </source>
</evidence>
<evidence type="ECO:0000313" key="3">
    <source>
        <dbReference type="Proteomes" id="UP001215598"/>
    </source>
</evidence>
<accession>A0AAD7GJ14</accession>
<dbReference type="EMBL" id="JARKIB010000613">
    <property type="protein sequence ID" value="KAJ7697297.1"/>
    <property type="molecule type" value="Genomic_DNA"/>
</dbReference>
<feature type="region of interest" description="Disordered" evidence="1">
    <location>
        <begin position="46"/>
        <end position="128"/>
    </location>
</feature>
<feature type="region of interest" description="Disordered" evidence="1">
    <location>
        <begin position="147"/>
        <end position="220"/>
    </location>
</feature>
<comment type="caution">
    <text evidence="2">The sequence shown here is derived from an EMBL/GenBank/DDBJ whole genome shotgun (WGS) entry which is preliminary data.</text>
</comment>
<dbReference type="PRINTS" id="PR01217">
    <property type="entry name" value="PRICHEXTENSN"/>
</dbReference>
<dbReference type="AlphaFoldDB" id="A0AAD7GJ14"/>